<name>A0A9P0DUX6_PHACE</name>
<keyword evidence="6" id="KW-0472">Membrane</keyword>
<dbReference type="InterPro" id="IPR019564">
    <property type="entry name" value="Sam37/metaxin_N"/>
</dbReference>
<gene>
    <name evidence="9" type="ORF">PHAECO_LOCUS12124</name>
</gene>
<dbReference type="Pfam" id="PF17171">
    <property type="entry name" value="GST_C_6"/>
    <property type="match status" value="1"/>
</dbReference>
<dbReference type="PANTHER" id="PTHR12289:SF38">
    <property type="entry name" value="METAXIN-2"/>
    <property type="match status" value="1"/>
</dbReference>
<evidence type="ECO:0008006" key="11">
    <source>
        <dbReference type="Google" id="ProtNLM"/>
    </source>
</evidence>
<evidence type="ECO:0000256" key="1">
    <source>
        <dbReference type="ARBA" id="ARBA00004294"/>
    </source>
</evidence>
<dbReference type="InterPro" id="IPR033468">
    <property type="entry name" value="Metaxin_GST"/>
</dbReference>
<dbReference type="GO" id="GO:0015031">
    <property type="term" value="P:protein transport"/>
    <property type="evidence" value="ECO:0007669"/>
    <property type="project" value="UniProtKB-KW"/>
</dbReference>
<evidence type="ECO:0000313" key="10">
    <source>
        <dbReference type="Proteomes" id="UP001153737"/>
    </source>
</evidence>
<evidence type="ECO:0000313" key="9">
    <source>
        <dbReference type="EMBL" id="CAH1179972.1"/>
    </source>
</evidence>
<reference evidence="9" key="2">
    <citation type="submission" date="2022-10" db="EMBL/GenBank/DDBJ databases">
        <authorList>
            <consortium name="ENA_rothamsted_submissions"/>
            <consortium name="culmorum"/>
            <person name="King R."/>
        </authorList>
    </citation>
    <scope>NUCLEOTIDE SEQUENCE</scope>
</reference>
<dbReference type="PANTHER" id="PTHR12289">
    <property type="entry name" value="METAXIN RELATED"/>
    <property type="match status" value="1"/>
</dbReference>
<keyword evidence="4" id="KW-0653">Protein transport</keyword>
<keyword evidence="5" id="KW-0496">Mitochondrion</keyword>
<sequence length="299" mass="34639">MKQIKNQLVDKDGEIVQAKDKILNEMILDFSIVNKDAREHSSQTEVCKTISGMSQEPWPEDVVLYQPYKDEQIILPDLSNCLAVEAFLRMCHLEYQIEERTNAEAMSPTLKVPFIKADRYVLSGLDGILQFVETKGITLTDKLAHEERFNMKAYMSLLTNMLELAELYLCWFDKQTYNNVTSIRNGFAHSWPLNHIQNRMKQFKIERKLQAFEWYQKSIDDVLLDVETCCEALSIRLDGKPLFFEGGPTELDALVFGHLSAILRVPLPRNELASKVMKFPSLVQFVRKINADYFKSSWK</sequence>
<evidence type="ECO:0000259" key="8">
    <source>
        <dbReference type="Pfam" id="PF17171"/>
    </source>
</evidence>
<dbReference type="Pfam" id="PF10568">
    <property type="entry name" value="Tom37"/>
    <property type="match status" value="1"/>
</dbReference>
<evidence type="ECO:0000256" key="6">
    <source>
        <dbReference type="ARBA" id="ARBA00023136"/>
    </source>
</evidence>
<keyword evidence="10" id="KW-1185">Reference proteome</keyword>
<dbReference type="AlphaFoldDB" id="A0A9P0DUX6"/>
<dbReference type="GO" id="GO:0001401">
    <property type="term" value="C:SAM complex"/>
    <property type="evidence" value="ECO:0007669"/>
    <property type="project" value="InterPro"/>
</dbReference>
<evidence type="ECO:0000259" key="7">
    <source>
        <dbReference type="Pfam" id="PF10568"/>
    </source>
</evidence>
<feature type="domain" description="Mitochondrial outer membrane transport complex Sam37/metaxin N-terminal" evidence="7">
    <location>
        <begin position="81"/>
        <end position="201"/>
    </location>
</feature>
<evidence type="ECO:0000256" key="2">
    <source>
        <dbReference type="ARBA" id="ARBA00022448"/>
    </source>
</evidence>
<evidence type="ECO:0000256" key="3">
    <source>
        <dbReference type="ARBA" id="ARBA00022787"/>
    </source>
</evidence>
<evidence type="ECO:0000256" key="5">
    <source>
        <dbReference type="ARBA" id="ARBA00023128"/>
    </source>
</evidence>
<protein>
    <recommendedName>
        <fullName evidence="11">Metaxin-2</fullName>
    </recommendedName>
</protein>
<keyword evidence="3" id="KW-1000">Mitochondrion outer membrane</keyword>
<evidence type="ECO:0000256" key="4">
    <source>
        <dbReference type="ARBA" id="ARBA00022927"/>
    </source>
</evidence>
<dbReference type="Proteomes" id="UP001153737">
    <property type="component" value="Chromosome 8"/>
</dbReference>
<organism evidence="9 10">
    <name type="scientific">Phaedon cochleariae</name>
    <name type="common">Mustard beetle</name>
    <dbReference type="NCBI Taxonomy" id="80249"/>
    <lineage>
        <taxon>Eukaryota</taxon>
        <taxon>Metazoa</taxon>
        <taxon>Ecdysozoa</taxon>
        <taxon>Arthropoda</taxon>
        <taxon>Hexapoda</taxon>
        <taxon>Insecta</taxon>
        <taxon>Pterygota</taxon>
        <taxon>Neoptera</taxon>
        <taxon>Endopterygota</taxon>
        <taxon>Coleoptera</taxon>
        <taxon>Polyphaga</taxon>
        <taxon>Cucujiformia</taxon>
        <taxon>Chrysomeloidea</taxon>
        <taxon>Chrysomelidae</taxon>
        <taxon>Chrysomelinae</taxon>
        <taxon>Chrysomelini</taxon>
        <taxon>Phaedon</taxon>
    </lineage>
</organism>
<dbReference type="GO" id="GO:0007005">
    <property type="term" value="P:mitochondrion organization"/>
    <property type="evidence" value="ECO:0007669"/>
    <property type="project" value="TreeGrafter"/>
</dbReference>
<feature type="domain" description="Metaxin glutathione S-transferase" evidence="8">
    <location>
        <begin position="227"/>
        <end position="289"/>
    </location>
</feature>
<comment type="subcellular location">
    <subcellularLocation>
        <location evidence="1">Mitochondrion outer membrane</location>
    </subcellularLocation>
</comment>
<dbReference type="EMBL" id="OU896714">
    <property type="protein sequence ID" value="CAH1179972.1"/>
    <property type="molecule type" value="Genomic_DNA"/>
</dbReference>
<dbReference type="InterPro" id="IPR050931">
    <property type="entry name" value="Mito_Protein_Transport_Metaxin"/>
</dbReference>
<accession>A0A9P0DUX6</accession>
<keyword evidence="2" id="KW-0813">Transport</keyword>
<dbReference type="OrthoDB" id="198787at2759"/>
<proteinExistence type="predicted"/>
<reference evidence="9" key="1">
    <citation type="submission" date="2022-01" db="EMBL/GenBank/DDBJ databases">
        <authorList>
            <person name="King R."/>
        </authorList>
    </citation>
    <scope>NUCLEOTIDE SEQUENCE</scope>
</reference>